<proteinExistence type="predicted"/>
<evidence type="ECO:0000313" key="1">
    <source>
        <dbReference type="EMBL" id="MCZ3371449.1"/>
    </source>
</evidence>
<organism evidence="1">
    <name type="scientific">Methanobacterium veterum</name>
    <dbReference type="NCBI Taxonomy" id="408577"/>
    <lineage>
        <taxon>Archaea</taxon>
        <taxon>Methanobacteriati</taxon>
        <taxon>Methanobacteriota</taxon>
        <taxon>Methanomada group</taxon>
        <taxon>Methanobacteria</taxon>
        <taxon>Methanobacteriales</taxon>
        <taxon>Methanobacteriaceae</taxon>
        <taxon>Methanobacterium</taxon>
    </lineage>
</organism>
<protein>
    <submittedName>
        <fullName evidence="1">Uncharacterized protein</fullName>
    </submittedName>
</protein>
<dbReference type="EMBL" id="JAPVES010000024">
    <property type="protein sequence ID" value="MCZ3371449.1"/>
    <property type="molecule type" value="Genomic_DNA"/>
</dbReference>
<dbReference type="Proteomes" id="UP001074446">
    <property type="component" value="Unassembled WGS sequence"/>
</dbReference>
<gene>
    <name evidence="1" type="ORF">O3H35_02245</name>
</gene>
<sequence length="107" mass="12906">MRPPMTKRESVLKATYEILRYNKYSGVATFIFRTKLMERLHEYNDDIIRDLEEILIRYELILKDKKTQLLIPTKKLLYAPEFQLLYLSKKTAVPISNKIRQSRFPRI</sequence>
<name>A0A9E4ZZ33_9EURY</name>
<reference evidence="1" key="1">
    <citation type="submission" date="2022-12" db="EMBL/GenBank/DDBJ databases">
        <title>Reclassification of two methanogenic archaea species isolated from the Kolyma lowland permafrost.</title>
        <authorList>
            <person name="Trubitsyn V.E."/>
            <person name="Rivkina E.M."/>
            <person name="Shcherbakova V.A."/>
        </authorList>
    </citation>
    <scope>NUCLEOTIDE SEQUENCE</scope>
    <source>
        <strain evidence="1">MK4</strain>
    </source>
</reference>
<dbReference type="AlphaFoldDB" id="A0A9E4ZZ33"/>
<dbReference type="RefSeq" id="WP_269221164.1">
    <property type="nucleotide sequence ID" value="NZ_JAPVES010000024.1"/>
</dbReference>
<comment type="caution">
    <text evidence="1">The sequence shown here is derived from an EMBL/GenBank/DDBJ whole genome shotgun (WGS) entry which is preliminary data.</text>
</comment>
<accession>A0A9E4ZZ33</accession>